<accession>A0ABU8DS31</accession>
<keyword evidence="4 8" id="KW-0812">Transmembrane</keyword>
<feature type="domain" description="YetF C-terminal" evidence="9">
    <location>
        <begin position="90"/>
        <end position="156"/>
    </location>
</feature>
<comment type="subcellular location">
    <subcellularLocation>
        <location evidence="1">Cell membrane</location>
        <topology evidence="1">Multi-pass membrane protein</topology>
    </subcellularLocation>
</comment>
<name>A0ABU8DS31_9ACTN</name>
<evidence type="ECO:0000256" key="5">
    <source>
        <dbReference type="ARBA" id="ARBA00022989"/>
    </source>
</evidence>
<evidence type="ECO:0000256" key="6">
    <source>
        <dbReference type="ARBA" id="ARBA00023136"/>
    </source>
</evidence>
<dbReference type="InterPro" id="IPR048454">
    <property type="entry name" value="YetF_N"/>
</dbReference>
<reference evidence="11 12" key="1">
    <citation type="submission" date="2024-03" db="EMBL/GenBank/DDBJ databases">
        <title>Draft genome sequence of Klenkia sp. LSe6-5.</title>
        <authorList>
            <person name="Duangmal K."/>
            <person name="Chantavorakit T."/>
        </authorList>
    </citation>
    <scope>NUCLEOTIDE SEQUENCE [LARGE SCALE GENOMIC DNA]</scope>
    <source>
        <strain evidence="11 12">LSe6-5</strain>
    </source>
</reference>
<proteinExistence type="inferred from homology"/>
<evidence type="ECO:0000256" key="8">
    <source>
        <dbReference type="SAM" id="Phobius"/>
    </source>
</evidence>
<evidence type="ECO:0000256" key="3">
    <source>
        <dbReference type="ARBA" id="ARBA00022475"/>
    </source>
</evidence>
<dbReference type="InterPro" id="IPR023090">
    <property type="entry name" value="UPF0702_alpha/beta_dom_sf"/>
</dbReference>
<comment type="caution">
    <text evidence="11">The sequence shown here is derived from an EMBL/GenBank/DDBJ whole genome shotgun (WGS) entry which is preliminary data.</text>
</comment>
<sequence>MWFDTWSDLLRILLVGVSAYAALVLVLRVSGKRTLAKLNAFDLVVTVALGSTLATVLLSSDVSWSEGASALVLLVALQYVVARLTVRLPWARSVVTARPTPVLVDGDFRPDAMRAQRVAESEVRQAVRASGQGALTDVAAVVLESDGTLSVVPASAAGDRTALADVPDAGGQPTWDDRRDRPGA</sequence>
<evidence type="ECO:0000256" key="2">
    <source>
        <dbReference type="ARBA" id="ARBA00006448"/>
    </source>
</evidence>
<feature type="transmembrane region" description="Helical" evidence="8">
    <location>
        <begin position="12"/>
        <end position="31"/>
    </location>
</feature>
<evidence type="ECO:0000256" key="7">
    <source>
        <dbReference type="SAM" id="MobiDB-lite"/>
    </source>
</evidence>
<feature type="transmembrane region" description="Helical" evidence="8">
    <location>
        <begin position="64"/>
        <end position="82"/>
    </location>
</feature>
<dbReference type="Pfam" id="PF04239">
    <property type="entry name" value="DUF421"/>
    <property type="match status" value="1"/>
</dbReference>
<keyword evidence="6 8" id="KW-0472">Membrane</keyword>
<organism evidence="11 12">
    <name type="scientific">Klenkia sesuvii</name>
    <dbReference type="NCBI Taxonomy" id="3103137"/>
    <lineage>
        <taxon>Bacteria</taxon>
        <taxon>Bacillati</taxon>
        <taxon>Actinomycetota</taxon>
        <taxon>Actinomycetes</taxon>
        <taxon>Geodermatophilales</taxon>
        <taxon>Geodermatophilaceae</taxon>
        <taxon>Klenkia</taxon>
    </lineage>
</organism>
<dbReference type="EMBL" id="JBAPLU010000004">
    <property type="protein sequence ID" value="MEI4271231.1"/>
    <property type="molecule type" value="Genomic_DNA"/>
</dbReference>
<keyword evidence="12" id="KW-1185">Reference proteome</keyword>
<gene>
    <name evidence="11" type="ORF">TEK04_05810</name>
</gene>
<feature type="region of interest" description="Disordered" evidence="7">
    <location>
        <begin position="160"/>
        <end position="184"/>
    </location>
</feature>
<evidence type="ECO:0000256" key="1">
    <source>
        <dbReference type="ARBA" id="ARBA00004651"/>
    </source>
</evidence>
<feature type="domain" description="YetF-like N-terminal transmembrane" evidence="10">
    <location>
        <begin position="19"/>
        <end position="82"/>
    </location>
</feature>
<evidence type="ECO:0000259" key="10">
    <source>
        <dbReference type="Pfam" id="PF20730"/>
    </source>
</evidence>
<dbReference type="Gene3D" id="3.30.240.20">
    <property type="entry name" value="bsu07140 like domains"/>
    <property type="match status" value="1"/>
</dbReference>
<feature type="transmembrane region" description="Helical" evidence="8">
    <location>
        <begin position="38"/>
        <end position="58"/>
    </location>
</feature>
<dbReference type="Pfam" id="PF20730">
    <property type="entry name" value="YetF_N"/>
    <property type="match status" value="1"/>
</dbReference>
<evidence type="ECO:0000313" key="11">
    <source>
        <dbReference type="EMBL" id="MEI4271231.1"/>
    </source>
</evidence>
<evidence type="ECO:0000256" key="4">
    <source>
        <dbReference type="ARBA" id="ARBA00022692"/>
    </source>
</evidence>
<comment type="similarity">
    <text evidence="2">Belongs to the UPF0702 family.</text>
</comment>
<evidence type="ECO:0000259" key="9">
    <source>
        <dbReference type="Pfam" id="PF04239"/>
    </source>
</evidence>
<dbReference type="PANTHER" id="PTHR34582:SF6">
    <property type="entry name" value="UPF0702 TRANSMEMBRANE PROTEIN YCAP"/>
    <property type="match status" value="1"/>
</dbReference>
<dbReference type="InterPro" id="IPR007353">
    <property type="entry name" value="DUF421"/>
</dbReference>
<keyword evidence="5 8" id="KW-1133">Transmembrane helix</keyword>
<dbReference type="Proteomes" id="UP001361570">
    <property type="component" value="Unassembled WGS sequence"/>
</dbReference>
<dbReference type="RefSeq" id="WP_336403372.1">
    <property type="nucleotide sequence ID" value="NZ_JBAPLU010000004.1"/>
</dbReference>
<feature type="compositionally biased region" description="Basic and acidic residues" evidence="7">
    <location>
        <begin position="175"/>
        <end position="184"/>
    </location>
</feature>
<keyword evidence="3" id="KW-1003">Cell membrane</keyword>
<dbReference type="PANTHER" id="PTHR34582">
    <property type="entry name" value="UPF0702 TRANSMEMBRANE PROTEIN YCAP"/>
    <property type="match status" value="1"/>
</dbReference>
<protein>
    <submittedName>
        <fullName evidence="11">YetF domain-containing protein</fullName>
    </submittedName>
</protein>
<evidence type="ECO:0000313" key="12">
    <source>
        <dbReference type="Proteomes" id="UP001361570"/>
    </source>
</evidence>